<comment type="caution">
    <text evidence="1">The sequence shown here is derived from an EMBL/GenBank/DDBJ whole genome shotgun (WGS) entry which is preliminary data.</text>
</comment>
<evidence type="ECO:0000313" key="1">
    <source>
        <dbReference type="EMBL" id="KAJ1152140.1"/>
    </source>
</evidence>
<keyword evidence="2" id="KW-1185">Reference proteome</keyword>
<protein>
    <submittedName>
        <fullName evidence="1">Uncharacterized protein</fullName>
    </submittedName>
</protein>
<evidence type="ECO:0000313" key="2">
    <source>
        <dbReference type="Proteomes" id="UP001066276"/>
    </source>
</evidence>
<sequence length="198" mass="22137">MEEKVRSMAHLSQYLSDHAPVVCEFDCTLLTSGLEAGLGNSSECGGMGDHCGGHSRNPLRELIRYTTSRDQVGGDKCGDLWTFQLELLQRETKFAHMQQQVQPSTVASRATLSALGHAEEVRDRFEKYTVRSYRQLLHKEGDTSARLLAWLLTRETLCLPLYYACDTVGRDVHSQRGDLQDSLRGLLLQSSSTSSISR</sequence>
<accession>A0AAV7RKU1</accession>
<name>A0AAV7RKU1_PLEWA</name>
<proteinExistence type="predicted"/>
<dbReference type="AlphaFoldDB" id="A0AAV7RKU1"/>
<dbReference type="Proteomes" id="UP001066276">
    <property type="component" value="Chromosome 5"/>
</dbReference>
<reference evidence="1" key="1">
    <citation type="journal article" date="2022" name="bioRxiv">
        <title>Sequencing and chromosome-scale assembly of the giantPleurodeles waltlgenome.</title>
        <authorList>
            <person name="Brown T."/>
            <person name="Elewa A."/>
            <person name="Iarovenko S."/>
            <person name="Subramanian E."/>
            <person name="Araus A.J."/>
            <person name="Petzold A."/>
            <person name="Susuki M."/>
            <person name="Suzuki K.-i.T."/>
            <person name="Hayashi T."/>
            <person name="Toyoda A."/>
            <person name="Oliveira C."/>
            <person name="Osipova E."/>
            <person name="Leigh N.D."/>
            <person name="Simon A."/>
            <person name="Yun M.H."/>
        </authorList>
    </citation>
    <scope>NUCLEOTIDE SEQUENCE</scope>
    <source>
        <strain evidence="1">20211129_DDA</strain>
        <tissue evidence="1">Liver</tissue>
    </source>
</reference>
<gene>
    <name evidence="1" type="ORF">NDU88_004917</name>
</gene>
<organism evidence="1 2">
    <name type="scientific">Pleurodeles waltl</name>
    <name type="common">Iberian ribbed newt</name>
    <dbReference type="NCBI Taxonomy" id="8319"/>
    <lineage>
        <taxon>Eukaryota</taxon>
        <taxon>Metazoa</taxon>
        <taxon>Chordata</taxon>
        <taxon>Craniata</taxon>
        <taxon>Vertebrata</taxon>
        <taxon>Euteleostomi</taxon>
        <taxon>Amphibia</taxon>
        <taxon>Batrachia</taxon>
        <taxon>Caudata</taxon>
        <taxon>Salamandroidea</taxon>
        <taxon>Salamandridae</taxon>
        <taxon>Pleurodelinae</taxon>
        <taxon>Pleurodeles</taxon>
    </lineage>
</organism>
<dbReference type="EMBL" id="JANPWB010000009">
    <property type="protein sequence ID" value="KAJ1152140.1"/>
    <property type="molecule type" value="Genomic_DNA"/>
</dbReference>